<organism evidence="1 2">
    <name type="scientific">Rhododendron griersonianum</name>
    <dbReference type="NCBI Taxonomy" id="479676"/>
    <lineage>
        <taxon>Eukaryota</taxon>
        <taxon>Viridiplantae</taxon>
        <taxon>Streptophyta</taxon>
        <taxon>Embryophyta</taxon>
        <taxon>Tracheophyta</taxon>
        <taxon>Spermatophyta</taxon>
        <taxon>Magnoliopsida</taxon>
        <taxon>eudicotyledons</taxon>
        <taxon>Gunneridae</taxon>
        <taxon>Pentapetalae</taxon>
        <taxon>asterids</taxon>
        <taxon>Ericales</taxon>
        <taxon>Ericaceae</taxon>
        <taxon>Ericoideae</taxon>
        <taxon>Rhodoreae</taxon>
        <taxon>Rhododendron</taxon>
    </lineage>
</organism>
<sequence length="163" mass="17944">MKKKKRKMKAINHFVPNHCFSELPKVSDFVHPALTSGETNEFSASLSDAPGNHDFKISGTSFEVMASSGDWDAEQMLVKYIYDYILRKNLHTAAEMFAGDANVGKTPVGMRLLSSCAEYLSSLLVSMTVSEYFLSSCGGESVTADIAMYIRGIYGMGLLRMMA</sequence>
<protein>
    <recommendedName>
        <fullName evidence="3">LisH domain-containing protein</fullName>
    </recommendedName>
</protein>
<dbReference type="Proteomes" id="UP000823749">
    <property type="component" value="Chromosome 1"/>
</dbReference>
<dbReference type="InterPro" id="IPR006594">
    <property type="entry name" value="LisH"/>
</dbReference>
<name>A0AAV6LHX9_9ERIC</name>
<reference evidence="1" key="1">
    <citation type="submission" date="2020-08" db="EMBL/GenBank/DDBJ databases">
        <title>Plant Genome Project.</title>
        <authorList>
            <person name="Zhang R.-G."/>
        </authorList>
    </citation>
    <scope>NUCLEOTIDE SEQUENCE</scope>
    <source>
        <strain evidence="1">WSP0</strain>
        <tissue evidence="1">Leaf</tissue>
    </source>
</reference>
<keyword evidence="2" id="KW-1185">Reference proteome</keyword>
<gene>
    <name evidence="1" type="ORF">RHGRI_000021</name>
</gene>
<comment type="caution">
    <text evidence="1">The sequence shown here is derived from an EMBL/GenBank/DDBJ whole genome shotgun (WGS) entry which is preliminary data.</text>
</comment>
<evidence type="ECO:0008006" key="3">
    <source>
        <dbReference type="Google" id="ProtNLM"/>
    </source>
</evidence>
<evidence type="ECO:0000313" key="2">
    <source>
        <dbReference type="Proteomes" id="UP000823749"/>
    </source>
</evidence>
<dbReference type="EMBL" id="JACTNZ010000001">
    <property type="protein sequence ID" value="KAG5563679.1"/>
    <property type="molecule type" value="Genomic_DNA"/>
</dbReference>
<evidence type="ECO:0000313" key="1">
    <source>
        <dbReference type="EMBL" id="KAG5563679.1"/>
    </source>
</evidence>
<dbReference type="PROSITE" id="PS50896">
    <property type="entry name" value="LISH"/>
    <property type="match status" value="1"/>
</dbReference>
<accession>A0AAV6LHX9</accession>
<dbReference type="AlphaFoldDB" id="A0AAV6LHX9"/>
<proteinExistence type="predicted"/>